<protein>
    <submittedName>
        <fullName evidence="1">Uncharacterized protein</fullName>
    </submittedName>
</protein>
<name>X1CUF2_9ZZZZ</name>
<organism evidence="1">
    <name type="scientific">marine sediment metagenome</name>
    <dbReference type="NCBI Taxonomy" id="412755"/>
    <lineage>
        <taxon>unclassified sequences</taxon>
        <taxon>metagenomes</taxon>
        <taxon>ecological metagenomes</taxon>
    </lineage>
</organism>
<dbReference type="EMBL" id="BART01027984">
    <property type="protein sequence ID" value="GAG99718.1"/>
    <property type="molecule type" value="Genomic_DNA"/>
</dbReference>
<proteinExistence type="predicted"/>
<dbReference type="AlphaFoldDB" id="X1CUF2"/>
<feature type="non-terminal residue" evidence="1">
    <location>
        <position position="1"/>
    </location>
</feature>
<gene>
    <name evidence="1" type="ORF">S01H4_49474</name>
</gene>
<sequence length="35" mass="4106">EGKYALGEFLNIDRPDYTERYKEIIKKAQEMGGNK</sequence>
<comment type="caution">
    <text evidence="1">The sequence shown here is derived from an EMBL/GenBank/DDBJ whole genome shotgun (WGS) entry which is preliminary data.</text>
</comment>
<accession>X1CUF2</accession>
<evidence type="ECO:0000313" key="1">
    <source>
        <dbReference type="EMBL" id="GAG99718.1"/>
    </source>
</evidence>
<reference evidence="1" key="1">
    <citation type="journal article" date="2014" name="Front. Microbiol.">
        <title>High frequency of phylogenetically diverse reductive dehalogenase-homologous genes in deep subseafloor sedimentary metagenomes.</title>
        <authorList>
            <person name="Kawai M."/>
            <person name="Futagami T."/>
            <person name="Toyoda A."/>
            <person name="Takaki Y."/>
            <person name="Nishi S."/>
            <person name="Hori S."/>
            <person name="Arai W."/>
            <person name="Tsubouchi T."/>
            <person name="Morono Y."/>
            <person name="Uchiyama I."/>
            <person name="Ito T."/>
            <person name="Fujiyama A."/>
            <person name="Inagaki F."/>
            <person name="Takami H."/>
        </authorList>
    </citation>
    <scope>NUCLEOTIDE SEQUENCE</scope>
    <source>
        <strain evidence="1">Expedition CK06-06</strain>
    </source>
</reference>